<name>A0ABS8VAC0_DATST</name>
<dbReference type="EMBL" id="JACEIK010003788">
    <property type="protein sequence ID" value="MCD9643118.1"/>
    <property type="molecule type" value="Genomic_DNA"/>
</dbReference>
<evidence type="ECO:0000313" key="2">
    <source>
        <dbReference type="EMBL" id="MCD9643118.1"/>
    </source>
</evidence>
<proteinExistence type="predicted"/>
<dbReference type="Proteomes" id="UP000823775">
    <property type="component" value="Unassembled WGS sequence"/>
</dbReference>
<accession>A0ABS8VAC0</accession>
<sequence length="127" mass="14736">MLRELRGSNSDDADYAIFINLKESTKKAIVEGEKEEECNTDCVIQSLANCINKDLQRTFFGSNIEFDSYDRHNVRTCLIVEHKGYYMCKLFHLYLAEEFEKNKMASSGAYVERRTAETEEERGKNEA</sequence>
<protein>
    <submittedName>
        <fullName evidence="2">Uncharacterized protein</fullName>
    </submittedName>
</protein>
<comment type="caution">
    <text evidence="2">The sequence shown here is derived from an EMBL/GenBank/DDBJ whole genome shotgun (WGS) entry which is preliminary data.</text>
</comment>
<keyword evidence="3" id="KW-1185">Reference proteome</keyword>
<feature type="region of interest" description="Disordered" evidence="1">
    <location>
        <begin position="106"/>
        <end position="127"/>
    </location>
</feature>
<gene>
    <name evidence="2" type="ORF">HAX54_030271</name>
</gene>
<evidence type="ECO:0000313" key="3">
    <source>
        <dbReference type="Proteomes" id="UP000823775"/>
    </source>
</evidence>
<reference evidence="2 3" key="1">
    <citation type="journal article" date="2021" name="BMC Genomics">
        <title>Datura genome reveals duplications of psychoactive alkaloid biosynthetic genes and high mutation rate following tissue culture.</title>
        <authorList>
            <person name="Rajewski A."/>
            <person name="Carter-House D."/>
            <person name="Stajich J."/>
            <person name="Litt A."/>
        </authorList>
    </citation>
    <scope>NUCLEOTIDE SEQUENCE [LARGE SCALE GENOMIC DNA]</scope>
    <source>
        <strain evidence="2">AR-01</strain>
    </source>
</reference>
<organism evidence="2 3">
    <name type="scientific">Datura stramonium</name>
    <name type="common">Jimsonweed</name>
    <name type="synonym">Common thornapple</name>
    <dbReference type="NCBI Taxonomy" id="4076"/>
    <lineage>
        <taxon>Eukaryota</taxon>
        <taxon>Viridiplantae</taxon>
        <taxon>Streptophyta</taxon>
        <taxon>Embryophyta</taxon>
        <taxon>Tracheophyta</taxon>
        <taxon>Spermatophyta</taxon>
        <taxon>Magnoliopsida</taxon>
        <taxon>eudicotyledons</taxon>
        <taxon>Gunneridae</taxon>
        <taxon>Pentapetalae</taxon>
        <taxon>asterids</taxon>
        <taxon>lamiids</taxon>
        <taxon>Solanales</taxon>
        <taxon>Solanaceae</taxon>
        <taxon>Solanoideae</taxon>
        <taxon>Datureae</taxon>
        <taxon>Datura</taxon>
    </lineage>
</organism>
<feature type="compositionally biased region" description="Basic and acidic residues" evidence="1">
    <location>
        <begin position="111"/>
        <end position="127"/>
    </location>
</feature>
<evidence type="ECO:0000256" key="1">
    <source>
        <dbReference type="SAM" id="MobiDB-lite"/>
    </source>
</evidence>